<protein>
    <recommendedName>
        <fullName evidence="4">Golgi apparatus membrane protein TVP38</fullName>
    </recommendedName>
    <alternativeName>
        <fullName evidence="5">Golgi apparatus membrane protein tvp38</fullName>
    </alternativeName>
</protein>
<name>A0A9W8AJU8_9FUNG</name>
<evidence type="ECO:0000313" key="12">
    <source>
        <dbReference type="EMBL" id="KAJ1958333.1"/>
    </source>
</evidence>
<dbReference type="PANTHER" id="PTHR47549">
    <property type="entry name" value="GOLGI APPARATUS MEMBRANE PROTEIN TVP38-RELATED"/>
    <property type="match status" value="1"/>
</dbReference>
<keyword evidence="8" id="KW-0333">Golgi apparatus</keyword>
<comment type="caution">
    <text evidence="12">The sequence shown here is derived from an EMBL/GenBank/DDBJ whole genome shotgun (WGS) entry which is preliminary data.</text>
</comment>
<proteinExistence type="inferred from homology"/>
<evidence type="ECO:0000256" key="3">
    <source>
        <dbReference type="ARBA" id="ARBA00008640"/>
    </source>
</evidence>
<evidence type="ECO:0000313" key="13">
    <source>
        <dbReference type="Proteomes" id="UP001150925"/>
    </source>
</evidence>
<evidence type="ECO:0000259" key="11">
    <source>
        <dbReference type="Pfam" id="PF09335"/>
    </source>
</evidence>
<feature type="transmembrane region" description="Helical" evidence="10">
    <location>
        <begin position="104"/>
        <end position="124"/>
    </location>
</feature>
<comment type="subcellular location">
    <subcellularLocation>
        <location evidence="2">Golgi apparatus membrane</location>
        <topology evidence="2">Multi-pass membrane protein</topology>
    </subcellularLocation>
</comment>
<feature type="transmembrane region" description="Helical" evidence="10">
    <location>
        <begin position="144"/>
        <end position="163"/>
    </location>
</feature>
<evidence type="ECO:0000256" key="1">
    <source>
        <dbReference type="ARBA" id="ARBA00002978"/>
    </source>
</evidence>
<keyword evidence="7 10" id="KW-1133">Transmembrane helix</keyword>
<comment type="function">
    <text evidence="1">Golgi membrane protein involved in vesicular trafficking and spindle migration.</text>
</comment>
<dbReference type="InterPro" id="IPR051076">
    <property type="entry name" value="Golgi_membrane_TVP38/TMEM64"/>
</dbReference>
<feature type="domain" description="VTT" evidence="11">
    <location>
        <begin position="165"/>
        <end position="279"/>
    </location>
</feature>
<dbReference type="Proteomes" id="UP001150925">
    <property type="component" value="Unassembled WGS sequence"/>
</dbReference>
<reference evidence="12" key="1">
    <citation type="submission" date="2022-07" db="EMBL/GenBank/DDBJ databases">
        <title>Phylogenomic reconstructions and comparative analyses of Kickxellomycotina fungi.</title>
        <authorList>
            <person name="Reynolds N.K."/>
            <person name="Stajich J.E."/>
            <person name="Barry K."/>
            <person name="Grigoriev I.V."/>
            <person name="Crous P."/>
            <person name="Smith M.E."/>
        </authorList>
    </citation>
    <scope>NUCLEOTIDE SEQUENCE</scope>
    <source>
        <strain evidence="12">RSA 1196</strain>
    </source>
</reference>
<organism evidence="12 13">
    <name type="scientific">Dispira parvispora</name>
    <dbReference type="NCBI Taxonomy" id="1520584"/>
    <lineage>
        <taxon>Eukaryota</taxon>
        <taxon>Fungi</taxon>
        <taxon>Fungi incertae sedis</taxon>
        <taxon>Zoopagomycota</taxon>
        <taxon>Kickxellomycotina</taxon>
        <taxon>Dimargaritomycetes</taxon>
        <taxon>Dimargaritales</taxon>
        <taxon>Dimargaritaceae</taxon>
        <taxon>Dispira</taxon>
    </lineage>
</organism>
<dbReference type="AlphaFoldDB" id="A0A9W8AJU8"/>
<evidence type="ECO:0000256" key="5">
    <source>
        <dbReference type="ARBA" id="ARBA00020673"/>
    </source>
</evidence>
<accession>A0A9W8AJU8</accession>
<sequence length="418" mass="45866">MASIMSPDPPAKTTAATPFTEQIGSTNFMETSTVVERRSLDPGASTLATDPSTLDDIHTIDIDPAEPLPGAVAAQRGLLTDTVLAQPKLLRYQRWIQATVRNPWFTLAMMVASIILSGVLFWLYHEPILAWLEDLGLRIRSSGFVGVVIMTFLIFLTAFPPVFGYSTLTTLTGFAYGFPLGFIPCFLGALSGSVACFVLCRKYGQNHLRWLFNWNPHITATVQAIELKGFKLLLLIRLSPYPFNLVNALLSGTQIPLKTFTLATAVSLIKLNTHVYIGANLTTFSNAIFERRSPWQVVLMVVGICMGVGVMVYIYRITQRMVDNMADIPLEHLPNHSTDVNTSAYTPVCNSGNSLDLPIASTSGTSTTVYRAPSHQPQRASSAATVATNWAWEDESDDDTQGFTVGSVPIKRNKIRVD</sequence>
<feature type="transmembrane region" description="Helical" evidence="10">
    <location>
        <begin position="297"/>
        <end position="315"/>
    </location>
</feature>
<dbReference type="GO" id="GO:0000139">
    <property type="term" value="C:Golgi membrane"/>
    <property type="evidence" value="ECO:0007669"/>
    <property type="project" value="UniProtKB-SubCell"/>
</dbReference>
<feature type="transmembrane region" description="Helical" evidence="10">
    <location>
        <begin position="175"/>
        <end position="200"/>
    </location>
</feature>
<evidence type="ECO:0000256" key="6">
    <source>
        <dbReference type="ARBA" id="ARBA00022692"/>
    </source>
</evidence>
<keyword evidence="9 10" id="KW-0472">Membrane</keyword>
<comment type="similarity">
    <text evidence="3">Belongs to the TVP38/TMEM64 family.</text>
</comment>
<evidence type="ECO:0000256" key="9">
    <source>
        <dbReference type="ARBA" id="ARBA00023136"/>
    </source>
</evidence>
<dbReference type="OrthoDB" id="166803at2759"/>
<keyword evidence="6 10" id="KW-0812">Transmembrane</keyword>
<dbReference type="InterPro" id="IPR032816">
    <property type="entry name" value="VTT_dom"/>
</dbReference>
<dbReference type="PANTHER" id="PTHR47549:SF1">
    <property type="entry name" value="GOLGI APPARATUS MEMBRANE PROTEIN TVP38"/>
    <property type="match status" value="1"/>
</dbReference>
<evidence type="ECO:0000256" key="2">
    <source>
        <dbReference type="ARBA" id="ARBA00004653"/>
    </source>
</evidence>
<evidence type="ECO:0000256" key="10">
    <source>
        <dbReference type="SAM" id="Phobius"/>
    </source>
</evidence>
<keyword evidence="13" id="KW-1185">Reference proteome</keyword>
<dbReference type="GO" id="GO:0016192">
    <property type="term" value="P:vesicle-mediated transport"/>
    <property type="evidence" value="ECO:0007669"/>
    <property type="project" value="TreeGrafter"/>
</dbReference>
<dbReference type="EMBL" id="JANBPY010001805">
    <property type="protein sequence ID" value="KAJ1958333.1"/>
    <property type="molecule type" value="Genomic_DNA"/>
</dbReference>
<evidence type="ECO:0000256" key="4">
    <source>
        <dbReference type="ARBA" id="ARBA00013533"/>
    </source>
</evidence>
<dbReference type="GO" id="GO:0000022">
    <property type="term" value="P:mitotic spindle elongation"/>
    <property type="evidence" value="ECO:0007669"/>
    <property type="project" value="TreeGrafter"/>
</dbReference>
<dbReference type="Pfam" id="PF09335">
    <property type="entry name" value="VTT_dom"/>
    <property type="match status" value="1"/>
</dbReference>
<evidence type="ECO:0000256" key="7">
    <source>
        <dbReference type="ARBA" id="ARBA00022989"/>
    </source>
</evidence>
<gene>
    <name evidence="12" type="primary">TVP38</name>
    <name evidence="12" type="ORF">IWQ62_004914</name>
</gene>
<evidence type="ECO:0000256" key="8">
    <source>
        <dbReference type="ARBA" id="ARBA00023034"/>
    </source>
</evidence>